<dbReference type="PANTHER" id="PTHR10000:SF25">
    <property type="entry name" value="PHOSPHATASE YKRA-RELATED"/>
    <property type="match status" value="1"/>
</dbReference>
<dbReference type="Gene3D" id="3.40.50.1000">
    <property type="entry name" value="HAD superfamily/HAD-like"/>
    <property type="match status" value="1"/>
</dbReference>
<dbReference type="PROSITE" id="PS01229">
    <property type="entry name" value="COF_2"/>
    <property type="match status" value="1"/>
</dbReference>
<evidence type="ECO:0000313" key="1">
    <source>
        <dbReference type="EMBL" id="MBC5628136.1"/>
    </source>
</evidence>
<dbReference type="Gene3D" id="3.30.1240.10">
    <property type="match status" value="1"/>
</dbReference>
<dbReference type="InterPro" id="IPR036412">
    <property type="entry name" value="HAD-like_sf"/>
</dbReference>
<dbReference type="EMBL" id="JACOOO010000004">
    <property type="protein sequence ID" value="MBC5628136.1"/>
    <property type="molecule type" value="Genomic_DNA"/>
</dbReference>
<dbReference type="Pfam" id="PF08282">
    <property type="entry name" value="Hydrolase_3"/>
    <property type="match status" value="1"/>
</dbReference>
<dbReference type="RefSeq" id="WP_032120106.1">
    <property type="nucleotide sequence ID" value="NZ_JACOOO010000004.1"/>
</dbReference>
<sequence length="266" mass="30034">MSKKVAFFDIDGTMVNVPNGLLHPTPETVRVLNKFKKQGNYIVVATARGIVPDTIKGINFDGYIYNDGHYIIFDNDILIDDLFSCDEVQMQLDAYSKFDGRFMFSGHADTWNSFLDDPLVIDHREMFSGTKERPTGVIEEFKANDVQAVACCVLFDSVEKLDNCFNELKETFTMVPYRTGLIRMDVYRKGFTKGTACDYLYKKLGIEKENSYAFGDGINDKEMLELVGNGIAMGNGLEEIKKIADDVTDTVDNDGIAKAFKKYFNI</sequence>
<comment type="caution">
    <text evidence="1">The sequence shown here is derived from an EMBL/GenBank/DDBJ whole genome shotgun (WGS) entry which is preliminary data.</text>
</comment>
<dbReference type="Proteomes" id="UP000596929">
    <property type="component" value="Unassembled WGS sequence"/>
</dbReference>
<organism evidence="1 2">
    <name type="scientific">Clostridium hominis</name>
    <dbReference type="NCBI Taxonomy" id="2763036"/>
    <lineage>
        <taxon>Bacteria</taxon>
        <taxon>Bacillati</taxon>
        <taxon>Bacillota</taxon>
        <taxon>Clostridia</taxon>
        <taxon>Eubacteriales</taxon>
        <taxon>Clostridiaceae</taxon>
        <taxon>Clostridium</taxon>
    </lineage>
</organism>
<protein>
    <submittedName>
        <fullName evidence="1">HAD hydrolase family protein</fullName>
    </submittedName>
</protein>
<accession>A0ABR7D9T4</accession>
<dbReference type="SUPFAM" id="SSF56784">
    <property type="entry name" value="HAD-like"/>
    <property type="match status" value="1"/>
</dbReference>
<evidence type="ECO:0000313" key="2">
    <source>
        <dbReference type="Proteomes" id="UP000596929"/>
    </source>
</evidence>
<dbReference type="PANTHER" id="PTHR10000">
    <property type="entry name" value="PHOSPHOSERINE PHOSPHATASE"/>
    <property type="match status" value="1"/>
</dbReference>
<dbReference type="GO" id="GO:0016787">
    <property type="term" value="F:hydrolase activity"/>
    <property type="evidence" value="ECO:0007669"/>
    <property type="project" value="UniProtKB-KW"/>
</dbReference>
<reference evidence="1 2" key="1">
    <citation type="submission" date="2020-08" db="EMBL/GenBank/DDBJ databases">
        <title>Genome public.</title>
        <authorList>
            <person name="Liu C."/>
            <person name="Sun Q."/>
        </authorList>
    </citation>
    <scope>NUCLEOTIDE SEQUENCE [LARGE SCALE GENOMIC DNA]</scope>
    <source>
        <strain evidence="1 2">NSJ-6</strain>
    </source>
</reference>
<keyword evidence="1" id="KW-0378">Hydrolase</keyword>
<name>A0ABR7D9T4_9CLOT</name>
<gene>
    <name evidence="1" type="ORF">H8S20_04425</name>
</gene>
<keyword evidence="2" id="KW-1185">Reference proteome</keyword>
<dbReference type="InterPro" id="IPR023214">
    <property type="entry name" value="HAD_sf"/>
</dbReference>
<proteinExistence type="predicted"/>